<dbReference type="AlphaFoldDB" id="A0A811U1L7"/>
<feature type="non-terminal residue" evidence="1">
    <location>
        <position position="1"/>
    </location>
</feature>
<comment type="caution">
    <text evidence="1">The sequence shown here is derived from an EMBL/GenBank/DDBJ whole genome shotgun (WGS) entry which is preliminary data.</text>
</comment>
<dbReference type="EMBL" id="CAJHJT010000001">
    <property type="protein sequence ID" value="CAD6992250.1"/>
    <property type="molecule type" value="Genomic_DNA"/>
</dbReference>
<organism evidence="1 2">
    <name type="scientific">Ceratitis capitata</name>
    <name type="common">Mediterranean fruit fly</name>
    <name type="synonym">Tephritis capitata</name>
    <dbReference type="NCBI Taxonomy" id="7213"/>
    <lineage>
        <taxon>Eukaryota</taxon>
        <taxon>Metazoa</taxon>
        <taxon>Ecdysozoa</taxon>
        <taxon>Arthropoda</taxon>
        <taxon>Hexapoda</taxon>
        <taxon>Insecta</taxon>
        <taxon>Pterygota</taxon>
        <taxon>Neoptera</taxon>
        <taxon>Endopterygota</taxon>
        <taxon>Diptera</taxon>
        <taxon>Brachycera</taxon>
        <taxon>Muscomorpha</taxon>
        <taxon>Tephritoidea</taxon>
        <taxon>Tephritidae</taxon>
        <taxon>Ceratitis</taxon>
        <taxon>Ceratitis</taxon>
    </lineage>
</organism>
<gene>
    <name evidence="1" type="ORF">CCAP1982_LOCUS1120</name>
</gene>
<dbReference type="Proteomes" id="UP000606786">
    <property type="component" value="Unassembled WGS sequence"/>
</dbReference>
<reference evidence="1" key="1">
    <citation type="submission" date="2020-11" db="EMBL/GenBank/DDBJ databases">
        <authorList>
            <person name="Whitehead M."/>
        </authorList>
    </citation>
    <scope>NUCLEOTIDE SEQUENCE</scope>
    <source>
        <strain evidence="1">EGII</strain>
    </source>
</reference>
<sequence length="66" mass="7166">ATKPQKLCKARRLTGHPDHQTKCQALQLLISKATTPATQKHFPLTSGNGSRRKALRSAITLPHLAA</sequence>
<name>A0A811U1L7_CERCA</name>
<evidence type="ECO:0000313" key="1">
    <source>
        <dbReference type="EMBL" id="CAD6992250.1"/>
    </source>
</evidence>
<keyword evidence="2" id="KW-1185">Reference proteome</keyword>
<protein>
    <submittedName>
        <fullName evidence="1">(Mediterranean fruit fly) hypothetical protein</fullName>
    </submittedName>
</protein>
<proteinExistence type="predicted"/>
<accession>A0A811U1L7</accession>
<evidence type="ECO:0000313" key="2">
    <source>
        <dbReference type="Proteomes" id="UP000606786"/>
    </source>
</evidence>